<evidence type="ECO:0000256" key="1">
    <source>
        <dbReference type="ARBA" id="ARBA00008645"/>
    </source>
</evidence>
<dbReference type="GO" id="GO:0016787">
    <property type="term" value="F:hydrolase activity"/>
    <property type="evidence" value="ECO:0007669"/>
    <property type="project" value="UniProtKB-KW"/>
</dbReference>
<dbReference type="InterPro" id="IPR000073">
    <property type="entry name" value="AB_hydrolase_1"/>
</dbReference>
<dbReference type="PANTHER" id="PTHR43798:SF14">
    <property type="entry name" value="SERINE HYDROLASE-LIKE PROTEIN DDB_G0286239"/>
    <property type="match status" value="1"/>
</dbReference>
<keyword evidence="5" id="KW-1185">Reference proteome</keyword>
<dbReference type="ESTHER" id="9hyme-a0a195fdy1">
    <property type="family name" value="SERHL"/>
</dbReference>
<dbReference type="SUPFAM" id="SSF53474">
    <property type="entry name" value="alpha/beta-Hydrolases"/>
    <property type="match status" value="1"/>
</dbReference>
<dbReference type="AlphaFoldDB" id="A0A195FDY1"/>
<dbReference type="KEGG" id="tsep:108749315"/>
<evidence type="ECO:0000313" key="4">
    <source>
        <dbReference type="EMBL" id="KYN38234.1"/>
    </source>
</evidence>
<organism evidence="4 5">
    <name type="scientific">Trachymyrmex septentrionalis</name>
    <dbReference type="NCBI Taxonomy" id="34720"/>
    <lineage>
        <taxon>Eukaryota</taxon>
        <taxon>Metazoa</taxon>
        <taxon>Ecdysozoa</taxon>
        <taxon>Arthropoda</taxon>
        <taxon>Hexapoda</taxon>
        <taxon>Insecta</taxon>
        <taxon>Pterygota</taxon>
        <taxon>Neoptera</taxon>
        <taxon>Endopterygota</taxon>
        <taxon>Hymenoptera</taxon>
        <taxon>Apocrita</taxon>
        <taxon>Aculeata</taxon>
        <taxon>Formicoidea</taxon>
        <taxon>Formicidae</taxon>
        <taxon>Myrmicinae</taxon>
        <taxon>Trachymyrmex</taxon>
    </lineage>
</organism>
<accession>A0A195FDY1</accession>
<feature type="domain" description="AB hydrolase-1" evidence="3">
    <location>
        <begin position="30"/>
        <end position="136"/>
    </location>
</feature>
<dbReference type="PANTHER" id="PTHR43798">
    <property type="entry name" value="MONOACYLGLYCEROL LIPASE"/>
    <property type="match status" value="1"/>
</dbReference>
<dbReference type="GO" id="GO:0016020">
    <property type="term" value="C:membrane"/>
    <property type="evidence" value="ECO:0007669"/>
    <property type="project" value="TreeGrafter"/>
</dbReference>
<reference evidence="4 5" key="1">
    <citation type="submission" date="2016-03" db="EMBL/GenBank/DDBJ databases">
        <title>Trachymyrmex septentrionalis WGS genome.</title>
        <authorList>
            <person name="Nygaard S."/>
            <person name="Hu H."/>
            <person name="Boomsma J."/>
            <person name="Zhang G."/>
        </authorList>
    </citation>
    <scope>NUCLEOTIDE SEQUENCE [LARGE SCALE GENOMIC DNA]</scope>
    <source>
        <strain evidence="4">Tsep2-gDNA-1</strain>
        <tissue evidence="4">Whole body</tissue>
    </source>
</reference>
<protein>
    <submittedName>
        <fullName evidence="4">Serine hydrolase-like protein</fullName>
    </submittedName>
</protein>
<evidence type="ECO:0000259" key="3">
    <source>
        <dbReference type="Pfam" id="PF00561"/>
    </source>
</evidence>
<dbReference type="Proteomes" id="UP000078541">
    <property type="component" value="Unassembled WGS sequence"/>
</dbReference>
<gene>
    <name evidence="4" type="ORF">ALC56_07274</name>
</gene>
<evidence type="ECO:0000313" key="5">
    <source>
        <dbReference type="Proteomes" id="UP000078541"/>
    </source>
</evidence>
<name>A0A195FDY1_9HYME</name>
<dbReference type="EMBL" id="KQ981673">
    <property type="protein sequence ID" value="KYN38234.1"/>
    <property type="molecule type" value="Genomic_DNA"/>
</dbReference>
<dbReference type="STRING" id="34720.A0A195FDY1"/>
<keyword evidence="2 4" id="KW-0378">Hydrolase</keyword>
<proteinExistence type="inferred from homology"/>
<dbReference type="Gene3D" id="3.40.50.1820">
    <property type="entry name" value="alpha/beta hydrolase"/>
    <property type="match status" value="1"/>
</dbReference>
<dbReference type="OrthoDB" id="6431331at2759"/>
<evidence type="ECO:0000256" key="2">
    <source>
        <dbReference type="ARBA" id="ARBA00022801"/>
    </source>
</evidence>
<sequence>MAEVEQFTDIKLSVPWGHVAARTYGSPTGKPVLAVHGRLDNAGTFTRLMKYLPKELFYYVCIDLPGHGWSSHFPSWTILDIMDYAHALYFVLEALQWKTFIYLGHSLGAQIGIIFSVFHPNRIEKLISFDGILLNPTNNEFTTYFKNASAFSVKAYHEEKSLSSFTKEEILHALKTLRIGVLNSEAADALFERAVTEVNGKYIYNRDIRLKNHPFSFMQTKECQKFNSIVSVPIYLCIPSHGIIFPHNKLIMLVLGAMRANYKKIIEVIQVDGNHDVHNNNPEKVAPFVCKILNNDYSSKL</sequence>
<dbReference type="Pfam" id="PF00561">
    <property type="entry name" value="Abhydrolase_1"/>
    <property type="match status" value="1"/>
</dbReference>
<comment type="similarity">
    <text evidence="1">Belongs to the AB hydrolase superfamily.</text>
</comment>
<dbReference type="InterPro" id="IPR050266">
    <property type="entry name" value="AB_hydrolase_sf"/>
</dbReference>
<dbReference type="InterPro" id="IPR029058">
    <property type="entry name" value="AB_hydrolase_fold"/>
</dbReference>